<dbReference type="CDD" id="cd03244">
    <property type="entry name" value="ABCC_MRP_domain2"/>
    <property type="match status" value="1"/>
</dbReference>
<dbReference type="Pfam" id="PF00149">
    <property type="entry name" value="Metallophos"/>
    <property type="match status" value="2"/>
</dbReference>
<evidence type="ECO:0000256" key="1">
    <source>
        <dbReference type="ARBA" id="ARBA00004651"/>
    </source>
</evidence>
<dbReference type="SUPFAM" id="SSF52540">
    <property type="entry name" value="P-loop containing nucleoside triphosphate hydrolases"/>
    <property type="match status" value="1"/>
</dbReference>
<keyword evidence="4" id="KW-0812">Transmembrane</keyword>
<dbReference type="InterPro" id="IPR027417">
    <property type="entry name" value="P-loop_NTPase"/>
</dbReference>
<keyword evidence="10" id="KW-0378">Hydrolase</keyword>
<dbReference type="GO" id="GO:0004722">
    <property type="term" value="F:protein serine/threonine phosphatase activity"/>
    <property type="evidence" value="ECO:0007669"/>
    <property type="project" value="UniProtKB-EC"/>
</dbReference>
<evidence type="ECO:0000256" key="6">
    <source>
        <dbReference type="ARBA" id="ARBA00022840"/>
    </source>
</evidence>
<dbReference type="PROSITE" id="PS50893">
    <property type="entry name" value="ABC_TRANSPORTER_2"/>
    <property type="match status" value="1"/>
</dbReference>
<dbReference type="Gene3D" id="3.60.21.10">
    <property type="match status" value="1"/>
</dbReference>
<dbReference type="GO" id="GO:0016887">
    <property type="term" value="F:ATP hydrolysis activity"/>
    <property type="evidence" value="ECO:0007669"/>
    <property type="project" value="InterPro"/>
</dbReference>
<dbReference type="OrthoDB" id="6500128at2759"/>
<gene>
    <name evidence="12" type="ORF">AYI69_g6284</name>
</gene>
<dbReference type="Proteomes" id="UP000187429">
    <property type="component" value="Unassembled WGS sequence"/>
</dbReference>
<keyword evidence="7" id="KW-1133">Transmembrane helix</keyword>
<keyword evidence="6" id="KW-0067">ATP-binding</keyword>
<reference evidence="13" key="1">
    <citation type="submission" date="2017-01" db="EMBL/GenBank/DDBJ databases">
        <authorList>
            <person name="Wang Y."/>
            <person name="White M."/>
            <person name="Kvist S."/>
            <person name="Moncalvo J.-M."/>
        </authorList>
    </citation>
    <scope>NUCLEOTIDE SEQUENCE [LARGE SCALE GENOMIC DNA]</scope>
    <source>
        <strain evidence="13">ID-206-W2</strain>
    </source>
</reference>
<evidence type="ECO:0000313" key="13">
    <source>
        <dbReference type="Proteomes" id="UP000187429"/>
    </source>
</evidence>
<evidence type="ECO:0000259" key="11">
    <source>
        <dbReference type="PROSITE" id="PS50893"/>
    </source>
</evidence>
<protein>
    <recommendedName>
        <fullName evidence="10">Serine/threonine-protein phosphatase</fullName>
        <ecNumber evidence="10">3.1.3.16</ecNumber>
    </recommendedName>
</protein>
<dbReference type="AlphaFoldDB" id="A0A1R1XZY6"/>
<dbReference type="InterPro" id="IPR029052">
    <property type="entry name" value="Metallo-depent_PP-like"/>
</dbReference>
<evidence type="ECO:0000256" key="5">
    <source>
        <dbReference type="ARBA" id="ARBA00022741"/>
    </source>
</evidence>
<evidence type="ECO:0000256" key="9">
    <source>
        <dbReference type="ARBA" id="ARBA00023180"/>
    </source>
</evidence>
<evidence type="ECO:0000256" key="8">
    <source>
        <dbReference type="ARBA" id="ARBA00023136"/>
    </source>
</evidence>
<organism evidence="12 13">
    <name type="scientific">Smittium culicis</name>
    <dbReference type="NCBI Taxonomy" id="133412"/>
    <lineage>
        <taxon>Eukaryota</taxon>
        <taxon>Fungi</taxon>
        <taxon>Fungi incertae sedis</taxon>
        <taxon>Zoopagomycota</taxon>
        <taxon>Kickxellomycotina</taxon>
        <taxon>Harpellomycetes</taxon>
        <taxon>Harpellales</taxon>
        <taxon>Legeriomycetaceae</taxon>
        <taxon>Smittium</taxon>
    </lineage>
</organism>
<comment type="subcellular location">
    <subcellularLocation>
        <location evidence="1">Cell membrane</location>
        <topology evidence="1">Multi-pass membrane protein</topology>
    </subcellularLocation>
</comment>
<dbReference type="Pfam" id="PF00005">
    <property type="entry name" value="ABC_tran"/>
    <property type="match status" value="1"/>
</dbReference>
<feature type="domain" description="ABC transporter" evidence="11">
    <location>
        <begin position="48"/>
        <end position="294"/>
    </location>
</feature>
<keyword evidence="9" id="KW-0325">Glycoprotein</keyword>
<dbReference type="InterPro" id="IPR004843">
    <property type="entry name" value="Calcineurin-like_PHP"/>
</dbReference>
<comment type="similarity">
    <text evidence="10">Belongs to the PPP phosphatase family.</text>
</comment>
<comment type="catalytic activity">
    <reaction evidence="10">
        <text>O-phospho-L-threonyl-[protein] + H2O = L-threonyl-[protein] + phosphate</text>
        <dbReference type="Rhea" id="RHEA:47004"/>
        <dbReference type="Rhea" id="RHEA-COMP:11060"/>
        <dbReference type="Rhea" id="RHEA-COMP:11605"/>
        <dbReference type="ChEBI" id="CHEBI:15377"/>
        <dbReference type="ChEBI" id="CHEBI:30013"/>
        <dbReference type="ChEBI" id="CHEBI:43474"/>
        <dbReference type="ChEBI" id="CHEBI:61977"/>
        <dbReference type="EC" id="3.1.3.16"/>
    </reaction>
</comment>
<proteinExistence type="inferred from homology"/>
<evidence type="ECO:0000256" key="4">
    <source>
        <dbReference type="ARBA" id="ARBA00022692"/>
    </source>
</evidence>
<keyword evidence="2" id="KW-0813">Transport</keyword>
<sequence>MYSKFETDSVSLERLSEYSNIEPEKEINCGYECDNEKIDESWPKNGEIKFKNYSCSYSKDLSPALSNINLEIKAGEKLGIVGRTGAGKSSFALTLFRAIEELSGSITIDGVDIKNVELCKLRSRISIIPQDPSVFYGTVRFNLYPFDTAEDSREISDKEMWKALELVNLKCAVESMEGGLSANILSGENSISIGQRQQLCLARAIIRKSKIIVLDEATAAIDPKTEKHIQSIIKIAFKDKTADKRLVNEYLMIVKELLMEESNVQPVYSPVTVCGDIHGQFWDLLKLFRVGGDIEETNYIFMGDFVDRGYYSLETFSLLICLKVCYPNKITLLRGNHESRQITQVYGFYDLMWSDPEDIEGWAVSPRGAGWLFGAKVTEEFNYVNNLKLIARAHQLVQEGCGNVASILKIESGDDSSKISDENFQIFQAVPNKDQTFPSYVNSSLGGAGGQYFV</sequence>
<comment type="caution">
    <text evidence="12">The sequence shown here is derived from an EMBL/GenBank/DDBJ whole genome shotgun (WGS) entry which is preliminary data.</text>
</comment>
<keyword evidence="5" id="KW-0547">Nucleotide-binding</keyword>
<evidence type="ECO:0000256" key="2">
    <source>
        <dbReference type="ARBA" id="ARBA00022448"/>
    </source>
</evidence>
<dbReference type="EMBL" id="LSSM01002807">
    <property type="protein sequence ID" value="OMJ20257.1"/>
    <property type="molecule type" value="Genomic_DNA"/>
</dbReference>
<dbReference type="GO" id="GO:0005886">
    <property type="term" value="C:plasma membrane"/>
    <property type="evidence" value="ECO:0007669"/>
    <property type="project" value="UniProtKB-SubCell"/>
</dbReference>
<dbReference type="FunFam" id="3.40.50.300:FF:002145">
    <property type="entry name" value="ABC transporter (MsbA subfamily)"/>
    <property type="match status" value="1"/>
</dbReference>
<keyword evidence="8" id="KW-0472">Membrane</keyword>
<dbReference type="PRINTS" id="PR00114">
    <property type="entry name" value="STPHPHTASE"/>
</dbReference>
<evidence type="ECO:0000256" key="3">
    <source>
        <dbReference type="ARBA" id="ARBA00022475"/>
    </source>
</evidence>
<dbReference type="SMART" id="SM00382">
    <property type="entry name" value="AAA"/>
    <property type="match status" value="1"/>
</dbReference>
<dbReference type="InterPro" id="IPR003593">
    <property type="entry name" value="AAA+_ATPase"/>
</dbReference>
<evidence type="ECO:0000256" key="10">
    <source>
        <dbReference type="RuleBase" id="RU004273"/>
    </source>
</evidence>
<dbReference type="SUPFAM" id="SSF56300">
    <property type="entry name" value="Metallo-dependent phosphatases"/>
    <property type="match status" value="1"/>
</dbReference>
<evidence type="ECO:0000313" key="12">
    <source>
        <dbReference type="EMBL" id="OMJ20257.1"/>
    </source>
</evidence>
<dbReference type="PANTHER" id="PTHR24223">
    <property type="entry name" value="ATP-BINDING CASSETTE SUB-FAMILY C"/>
    <property type="match status" value="1"/>
</dbReference>
<dbReference type="PROSITE" id="PS00125">
    <property type="entry name" value="SER_THR_PHOSPHATASE"/>
    <property type="match status" value="1"/>
</dbReference>
<dbReference type="SMART" id="SM00156">
    <property type="entry name" value="PP2Ac"/>
    <property type="match status" value="1"/>
</dbReference>
<dbReference type="InterPro" id="IPR050173">
    <property type="entry name" value="ABC_transporter_C-like"/>
</dbReference>
<dbReference type="GO" id="GO:0042626">
    <property type="term" value="F:ATPase-coupled transmembrane transporter activity"/>
    <property type="evidence" value="ECO:0007669"/>
    <property type="project" value="TreeGrafter"/>
</dbReference>
<accession>A0A1R1XZY6</accession>
<name>A0A1R1XZY6_9FUNG</name>
<dbReference type="Gene3D" id="3.40.50.300">
    <property type="entry name" value="P-loop containing nucleotide triphosphate hydrolases"/>
    <property type="match status" value="1"/>
</dbReference>
<dbReference type="InterPro" id="IPR003439">
    <property type="entry name" value="ABC_transporter-like_ATP-bd"/>
</dbReference>
<dbReference type="GO" id="GO:0005524">
    <property type="term" value="F:ATP binding"/>
    <property type="evidence" value="ECO:0007669"/>
    <property type="project" value="UniProtKB-KW"/>
</dbReference>
<keyword evidence="3" id="KW-1003">Cell membrane</keyword>
<evidence type="ECO:0000256" key="7">
    <source>
        <dbReference type="ARBA" id="ARBA00022989"/>
    </source>
</evidence>
<dbReference type="InterPro" id="IPR006186">
    <property type="entry name" value="Ser/Thr-sp_prot-phosphatase"/>
</dbReference>
<keyword evidence="13" id="KW-1185">Reference proteome</keyword>
<dbReference type="EC" id="3.1.3.16" evidence="10"/>